<dbReference type="InterPro" id="IPR027417">
    <property type="entry name" value="P-loop_NTPase"/>
</dbReference>
<dbReference type="InterPro" id="IPR025662">
    <property type="entry name" value="Sigma_54_int_dom_ATP-bd_1"/>
</dbReference>
<keyword evidence="1" id="KW-0808">Transferase</keyword>
<keyword evidence="1" id="KW-0418">Kinase</keyword>
<organism evidence="1 2">
    <name type="scientific">Sphingobium xenophagum</name>
    <dbReference type="NCBI Taxonomy" id="121428"/>
    <lineage>
        <taxon>Bacteria</taxon>
        <taxon>Pseudomonadati</taxon>
        <taxon>Pseudomonadota</taxon>
        <taxon>Alphaproteobacteria</taxon>
        <taxon>Sphingomonadales</taxon>
        <taxon>Sphingomonadaceae</taxon>
        <taxon>Sphingobium</taxon>
    </lineage>
</organism>
<dbReference type="InterPro" id="IPR027600">
    <property type="entry name" value="HprK-rel_A"/>
</dbReference>
<accession>A0ABU1X4L1</accession>
<dbReference type="Gene3D" id="3.40.50.300">
    <property type="entry name" value="P-loop containing nucleotide triphosphate hydrolases"/>
    <property type="match status" value="1"/>
</dbReference>
<proteinExistence type="predicted"/>
<evidence type="ECO:0000313" key="2">
    <source>
        <dbReference type="Proteomes" id="UP001267638"/>
    </source>
</evidence>
<gene>
    <name evidence="1" type="ORF">J2W40_002914</name>
</gene>
<evidence type="ECO:0000313" key="1">
    <source>
        <dbReference type="EMBL" id="MDR7156076.1"/>
    </source>
</evidence>
<dbReference type="GO" id="GO:0016301">
    <property type="term" value="F:kinase activity"/>
    <property type="evidence" value="ECO:0007669"/>
    <property type="project" value="UniProtKB-KW"/>
</dbReference>
<dbReference type="Proteomes" id="UP001267638">
    <property type="component" value="Unassembled WGS sequence"/>
</dbReference>
<protein>
    <submittedName>
        <fullName evidence="1">HprK-related kinase A</fullName>
    </submittedName>
</protein>
<reference evidence="1 2" key="1">
    <citation type="submission" date="2023-07" db="EMBL/GenBank/DDBJ databases">
        <title>Sorghum-associated microbial communities from plants grown in Nebraska, USA.</title>
        <authorList>
            <person name="Schachtman D."/>
        </authorList>
    </citation>
    <scope>NUCLEOTIDE SEQUENCE [LARGE SCALE GENOMIC DNA]</scope>
    <source>
        <strain evidence="1 2">4256</strain>
    </source>
</reference>
<comment type="caution">
    <text evidence="1">The sequence shown here is derived from an EMBL/GenBank/DDBJ whole genome shotgun (WGS) entry which is preliminary data.</text>
</comment>
<dbReference type="EMBL" id="JAVDWV010000013">
    <property type="protein sequence ID" value="MDR7156076.1"/>
    <property type="molecule type" value="Genomic_DNA"/>
</dbReference>
<sequence>MNHALTLRIGPATFRIGAAWPQPLAQLQRLYAAYPDMTGEIADFTVRLQPTSTLRRWVRPSIFITGDHGLADAAPMSLSHGLLAAEMGMNLQMALGWRRHLLLHASSVEKDGRVLVMTGESGSGKSTLAALLGERGWRFMGDEFAMLDFDSGAILPFPRLVSLKNRAIDVVADAVGEARMGPMLAATAKGDIRHMVPRADAVARMGEGAMPALLLFPRFGHAADIRPVGQGEIFMRLTQASTNYVALGEPAFTALTRFVRDVPARAIDFPTGEDAIAMVETLWEELA</sequence>
<dbReference type="SUPFAM" id="SSF53795">
    <property type="entry name" value="PEP carboxykinase-like"/>
    <property type="match status" value="1"/>
</dbReference>
<dbReference type="PROSITE" id="PS00675">
    <property type="entry name" value="SIGMA54_INTERACT_1"/>
    <property type="match status" value="1"/>
</dbReference>
<dbReference type="RefSeq" id="WP_310225984.1">
    <property type="nucleotide sequence ID" value="NZ_JAVDWV010000013.1"/>
</dbReference>
<keyword evidence="2" id="KW-1185">Reference proteome</keyword>
<dbReference type="NCBIfam" id="TIGR04352">
    <property type="entry name" value="HprK_rel_A"/>
    <property type="match status" value="1"/>
</dbReference>
<name>A0ABU1X4L1_SPHXE</name>